<protein>
    <recommendedName>
        <fullName evidence="2">Tail fiber assembly protein</fullName>
    </recommendedName>
</protein>
<gene>
    <name evidence="1" type="ORF">G0P99_04820</name>
</gene>
<proteinExistence type="predicted"/>
<evidence type="ECO:0000313" key="1">
    <source>
        <dbReference type="EMBL" id="NDW44270.1"/>
    </source>
</evidence>
<dbReference type="AlphaFoldDB" id="A0A6B2NM22"/>
<sequence>MNIDFSQLVTVEAKRAMDAESRLEAARAECRRRILQAVGSVAQMNLMAAASADMLTPAQMADWAKTLEWISRMRGAWREIAQSDVGSVQEANWPPMPDETKRLVEGF</sequence>
<organism evidence="1">
    <name type="scientific">Ruegeria sp. PrR005</name>
    <dbReference type="NCBI Taxonomy" id="2706882"/>
    <lineage>
        <taxon>Bacteria</taxon>
        <taxon>Pseudomonadati</taxon>
        <taxon>Pseudomonadota</taxon>
        <taxon>Alphaproteobacteria</taxon>
        <taxon>Rhodobacterales</taxon>
        <taxon>Roseobacteraceae</taxon>
        <taxon>Ruegeria</taxon>
    </lineage>
</organism>
<name>A0A6B2NM22_9RHOB</name>
<evidence type="ECO:0008006" key="2">
    <source>
        <dbReference type="Google" id="ProtNLM"/>
    </source>
</evidence>
<reference evidence="1" key="1">
    <citation type="submission" date="2020-02" db="EMBL/GenBank/DDBJ databases">
        <title>Delineation of the pyrene-degrading pathway in Roseobacter clade bacteria by genomic analysis.</title>
        <authorList>
            <person name="Zhou H."/>
            <person name="Wang H."/>
        </authorList>
    </citation>
    <scope>NUCLEOTIDE SEQUENCE</scope>
    <source>
        <strain evidence="1">PrR005</strain>
    </source>
</reference>
<accession>A0A6B2NM22</accession>
<dbReference type="EMBL" id="JAAGOX010000007">
    <property type="protein sequence ID" value="NDW44270.1"/>
    <property type="molecule type" value="Genomic_DNA"/>
</dbReference>
<dbReference type="RefSeq" id="WP_164128257.1">
    <property type="nucleotide sequence ID" value="NZ_JAAGOX010000007.1"/>
</dbReference>
<comment type="caution">
    <text evidence="1">The sequence shown here is derived from an EMBL/GenBank/DDBJ whole genome shotgun (WGS) entry which is preliminary data.</text>
</comment>